<evidence type="ECO:0000256" key="2">
    <source>
        <dbReference type="ARBA" id="ARBA00022679"/>
    </source>
</evidence>
<comment type="function">
    <text evidence="3">Protein-arginine rhamnosyltransferase that catalyzes the transfer of a single rhamnose to elongation factor P (EF-P) on 'Lys-32', a modification required for EF-P-dependent rescue of polyproline stalled ribosomes.</text>
</comment>
<reference evidence="9" key="1">
    <citation type="journal article" date="2019" name="Int. J. Syst. Evol. Microbiol.">
        <title>The Global Catalogue of Microorganisms (GCM) 10K type strain sequencing project: providing services to taxonomists for standard genome sequencing and annotation.</title>
        <authorList>
            <consortium name="The Broad Institute Genomics Platform"/>
            <consortium name="The Broad Institute Genome Sequencing Center for Infectious Disease"/>
            <person name="Wu L."/>
            <person name="Ma J."/>
        </authorList>
    </citation>
    <scope>NUCLEOTIDE SEQUENCE [LARGE SCALE GENOMIC DNA]</scope>
    <source>
        <strain evidence="9">NBRC 102407</strain>
    </source>
</reference>
<evidence type="ECO:0000256" key="1">
    <source>
        <dbReference type="ARBA" id="ARBA00022676"/>
    </source>
</evidence>
<comment type="catalytic activity">
    <reaction evidence="7">
        <text>dTDP-beta-L-rhamnose + L-arginyl-[protein] = N(omega)-(alpha-L-rhamnosyl)-L-arginyl-[protein] + dTDP + H(+)</text>
        <dbReference type="Rhea" id="RHEA:66692"/>
        <dbReference type="Rhea" id="RHEA-COMP:10532"/>
        <dbReference type="Rhea" id="RHEA-COMP:17096"/>
        <dbReference type="ChEBI" id="CHEBI:15378"/>
        <dbReference type="ChEBI" id="CHEBI:29965"/>
        <dbReference type="ChEBI" id="CHEBI:57510"/>
        <dbReference type="ChEBI" id="CHEBI:58369"/>
        <dbReference type="ChEBI" id="CHEBI:167445"/>
    </reaction>
    <physiologicalReaction direction="left-to-right" evidence="7">
        <dbReference type="Rhea" id="RHEA:66693"/>
    </physiologicalReaction>
</comment>
<dbReference type="EMBL" id="BSPX01000021">
    <property type="protein sequence ID" value="GLT22238.1"/>
    <property type="molecule type" value="Genomic_DNA"/>
</dbReference>
<sequence>MDNFGDVGVCWRLARQLAAEHGIAVRLWIDDLKSACRLVPSVLPGLDVQQVEGVEIRQWTAPFPDVEPGAVVIAAFACSLPDDFVEAMARRDPKPVWINLEYLSAEDWVAGCHRLPSPHPRLPLRQHFFFPGLDRQTGGLLREADYDARRMLFSPAAFWKALDLPLPRPDELRVSLFCYETPALGELLELWRQGPMPVTCLVPEGRALPCVAPIFGLTDLRAGDRLVRDALTVQILPFVAQPRYDELLWACDLNFVRGEDSFVRAQWAAHPFVWHIYVQDEDAHLEKLDAFLARYRPGLEPAAAEAVTAFWQAWNRGQGAAAAWSAFRQALPALAAHGEAWSAGLREAGELAQNLVQFFKDEIE</sequence>
<evidence type="ECO:0000313" key="9">
    <source>
        <dbReference type="Proteomes" id="UP001157167"/>
    </source>
</evidence>
<proteinExistence type="inferred from homology"/>
<dbReference type="Proteomes" id="UP001157167">
    <property type="component" value="Unassembled WGS sequence"/>
</dbReference>
<name>A0ABQ6F9J4_9RHOO</name>
<evidence type="ECO:0000256" key="3">
    <source>
        <dbReference type="ARBA" id="ARBA00024303"/>
    </source>
</evidence>
<dbReference type="Pfam" id="PF10093">
    <property type="entry name" value="EarP"/>
    <property type="match status" value="1"/>
</dbReference>
<accession>A0ABQ6F9J4</accession>
<dbReference type="NCBIfam" id="TIGR03837">
    <property type="entry name" value="efp_Arg_rhamno"/>
    <property type="match status" value="1"/>
</dbReference>
<keyword evidence="2" id="KW-0808">Transferase</keyword>
<organism evidence="8 9">
    <name type="scientific">Zoogloea oryzae</name>
    <dbReference type="NCBI Taxonomy" id="310767"/>
    <lineage>
        <taxon>Bacteria</taxon>
        <taxon>Pseudomonadati</taxon>
        <taxon>Pseudomonadota</taxon>
        <taxon>Betaproteobacteria</taxon>
        <taxon>Rhodocyclales</taxon>
        <taxon>Zoogloeaceae</taxon>
        <taxon>Zoogloea</taxon>
    </lineage>
</organism>
<evidence type="ECO:0000313" key="8">
    <source>
        <dbReference type="EMBL" id="GLT22238.1"/>
    </source>
</evidence>
<comment type="similarity">
    <text evidence="4">Belongs to the glycosyltransferase 104 family.</text>
</comment>
<evidence type="ECO:0000256" key="5">
    <source>
        <dbReference type="ARBA" id="ARBA00024416"/>
    </source>
</evidence>
<comment type="caution">
    <text evidence="8">The sequence shown here is derived from an EMBL/GenBank/DDBJ whole genome shotgun (WGS) entry which is preliminary data.</text>
</comment>
<evidence type="ECO:0000256" key="4">
    <source>
        <dbReference type="ARBA" id="ARBA00024346"/>
    </source>
</evidence>
<protein>
    <recommendedName>
        <fullName evidence="5">Protein-arginine rhamnosyltransferase</fullName>
    </recommendedName>
    <alternativeName>
        <fullName evidence="6">EF-P arginine rhamnosyltransferase</fullName>
    </alternativeName>
</protein>
<gene>
    <name evidence="8" type="ORF">GCM10007933_16970</name>
</gene>
<keyword evidence="1" id="KW-0328">Glycosyltransferase</keyword>
<dbReference type="PIRSF" id="PIRSF015557">
    <property type="entry name" value="UCP015557"/>
    <property type="match status" value="1"/>
</dbReference>
<evidence type="ECO:0000256" key="6">
    <source>
        <dbReference type="ARBA" id="ARBA00030025"/>
    </source>
</evidence>
<keyword evidence="9" id="KW-1185">Reference proteome</keyword>
<dbReference type="InterPro" id="IPR016633">
    <property type="entry name" value="EarP"/>
</dbReference>
<evidence type="ECO:0000256" key="7">
    <source>
        <dbReference type="ARBA" id="ARBA00048472"/>
    </source>
</evidence>